<proteinExistence type="predicted"/>
<comment type="caution">
    <text evidence="1">The sequence shown here is derived from an EMBL/GenBank/DDBJ whole genome shotgun (WGS) entry which is preliminary data.</text>
</comment>
<name>A0A9R1V070_LACSA</name>
<keyword evidence="2" id="KW-1185">Reference proteome</keyword>
<dbReference type="AlphaFoldDB" id="A0A9R1V070"/>
<dbReference type="Pfam" id="PF13832">
    <property type="entry name" value="zf-HC5HC2H_2"/>
    <property type="match status" value="1"/>
</dbReference>
<dbReference type="EMBL" id="NBSK02000007">
    <property type="protein sequence ID" value="KAJ0195975.1"/>
    <property type="molecule type" value="Genomic_DNA"/>
</dbReference>
<gene>
    <name evidence="1" type="ORF">LSAT_V11C700342940</name>
</gene>
<accession>A0A9R1V070</accession>
<dbReference type="PANTHER" id="PTHR13793">
    <property type="entry name" value="PHD FINGER PROTEINS"/>
    <property type="match status" value="1"/>
</dbReference>
<sequence>MEPTTGLLRIPLESFFKALGITLLYKISHHHHYHLILVLACVICKLVHGSCIQCCKCATYFHAMCALRAGYCVERRVAYITPNGLHTVLSIGKARFPFLYDCPFGHLLRFFVQRGCIRKRKSFRGSRFLLCTIMELFVSYSSTAEENDEDEPEPLSVARCRIYKRSSTRSSYFFFQNGVKEAIFHRLMRPIQHSVDEIDGLTSNTIIN</sequence>
<evidence type="ECO:0000313" key="2">
    <source>
        <dbReference type="Proteomes" id="UP000235145"/>
    </source>
</evidence>
<protein>
    <submittedName>
        <fullName evidence="1">Uncharacterized protein</fullName>
    </submittedName>
</protein>
<organism evidence="1 2">
    <name type="scientific">Lactuca sativa</name>
    <name type="common">Garden lettuce</name>
    <dbReference type="NCBI Taxonomy" id="4236"/>
    <lineage>
        <taxon>Eukaryota</taxon>
        <taxon>Viridiplantae</taxon>
        <taxon>Streptophyta</taxon>
        <taxon>Embryophyta</taxon>
        <taxon>Tracheophyta</taxon>
        <taxon>Spermatophyta</taxon>
        <taxon>Magnoliopsida</taxon>
        <taxon>eudicotyledons</taxon>
        <taxon>Gunneridae</taxon>
        <taxon>Pentapetalae</taxon>
        <taxon>asterids</taxon>
        <taxon>campanulids</taxon>
        <taxon>Asterales</taxon>
        <taxon>Asteraceae</taxon>
        <taxon>Cichorioideae</taxon>
        <taxon>Cichorieae</taxon>
        <taxon>Lactucinae</taxon>
        <taxon>Lactuca</taxon>
    </lineage>
</organism>
<dbReference type="InterPro" id="IPR050701">
    <property type="entry name" value="Histone_Mod_Regulator"/>
</dbReference>
<reference evidence="1 2" key="1">
    <citation type="journal article" date="2017" name="Nat. Commun.">
        <title>Genome assembly with in vitro proximity ligation data and whole-genome triplication in lettuce.</title>
        <authorList>
            <person name="Reyes-Chin-Wo S."/>
            <person name="Wang Z."/>
            <person name="Yang X."/>
            <person name="Kozik A."/>
            <person name="Arikit S."/>
            <person name="Song C."/>
            <person name="Xia L."/>
            <person name="Froenicke L."/>
            <person name="Lavelle D.O."/>
            <person name="Truco M.J."/>
            <person name="Xia R."/>
            <person name="Zhu S."/>
            <person name="Xu C."/>
            <person name="Xu H."/>
            <person name="Xu X."/>
            <person name="Cox K."/>
            <person name="Korf I."/>
            <person name="Meyers B.C."/>
            <person name="Michelmore R.W."/>
        </authorList>
    </citation>
    <scope>NUCLEOTIDE SEQUENCE [LARGE SCALE GENOMIC DNA]</scope>
    <source>
        <strain evidence="2">cv. Salinas</strain>
        <tissue evidence="1">Seedlings</tissue>
    </source>
</reference>
<dbReference type="Proteomes" id="UP000235145">
    <property type="component" value="Unassembled WGS sequence"/>
</dbReference>
<evidence type="ECO:0000313" key="1">
    <source>
        <dbReference type="EMBL" id="KAJ0195975.1"/>
    </source>
</evidence>
<dbReference type="PANTHER" id="PTHR13793:SF92">
    <property type="entry name" value="HISTONE-LYSINE N-METHYLTRANSFERASE ATX3"/>
    <property type="match status" value="1"/>
</dbReference>